<dbReference type="PANTHER" id="PTHR43056:SF10">
    <property type="entry name" value="COCE_NOND FAMILY, PUTATIVE (AFU_ORTHOLOGUE AFUA_7G00600)-RELATED"/>
    <property type="match status" value="1"/>
</dbReference>
<dbReference type="SMART" id="SM00939">
    <property type="entry name" value="PepX_C"/>
    <property type="match status" value="1"/>
</dbReference>
<dbReference type="GO" id="GO:0016787">
    <property type="term" value="F:hydrolase activity"/>
    <property type="evidence" value="ECO:0007669"/>
    <property type="project" value="UniProtKB-KW"/>
</dbReference>
<protein>
    <submittedName>
        <fullName evidence="4">CocE/NonD family hydrolase</fullName>
    </submittedName>
</protein>
<dbReference type="SUPFAM" id="SSF49785">
    <property type="entry name" value="Galactose-binding domain-like"/>
    <property type="match status" value="1"/>
</dbReference>
<dbReference type="EMBL" id="JBHRSL010000028">
    <property type="protein sequence ID" value="MFC3053760.1"/>
    <property type="molecule type" value="Genomic_DNA"/>
</dbReference>
<feature type="domain" description="Xaa-Pro dipeptidyl-peptidase C-terminal" evidence="3">
    <location>
        <begin position="373"/>
        <end position="628"/>
    </location>
</feature>
<dbReference type="Pfam" id="PF08530">
    <property type="entry name" value="PepX_C"/>
    <property type="match status" value="1"/>
</dbReference>
<keyword evidence="5" id="KW-1185">Reference proteome</keyword>
<dbReference type="Proteomes" id="UP001595444">
    <property type="component" value="Unassembled WGS sequence"/>
</dbReference>
<keyword evidence="2" id="KW-0732">Signal</keyword>
<dbReference type="InterPro" id="IPR013736">
    <property type="entry name" value="Xaa-Pro_dipept_C"/>
</dbReference>
<evidence type="ECO:0000259" key="3">
    <source>
        <dbReference type="SMART" id="SM00939"/>
    </source>
</evidence>
<comment type="caution">
    <text evidence="4">The sequence shown here is derived from an EMBL/GenBank/DDBJ whole genome shotgun (WGS) entry which is preliminary data.</text>
</comment>
<dbReference type="InterPro" id="IPR000383">
    <property type="entry name" value="Xaa-Pro-like_dom"/>
</dbReference>
<dbReference type="Gene3D" id="1.10.3020.10">
    <property type="entry name" value="alpha-amino acid ester hydrolase ( Helical cap domain)"/>
    <property type="match status" value="1"/>
</dbReference>
<gene>
    <name evidence="4" type="ORF">ACFOKA_17810</name>
</gene>
<dbReference type="Pfam" id="PF02129">
    <property type="entry name" value="Peptidase_S15"/>
    <property type="match status" value="1"/>
</dbReference>
<dbReference type="RefSeq" id="WP_194214421.1">
    <property type="nucleotide sequence ID" value="NZ_CP061205.1"/>
</dbReference>
<dbReference type="SUPFAM" id="SSF53474">
    <property type="entry name" value="alpha/beta-Hydrolases"/>
    <property type="match status" value="1"/>
</dbReference>
<organism evidence="4 5">
    <name type="scientific">Kordiimonas pumila</name>
    <dbReference type="NCBI Taxonomy" id="2161677"/>
    <lineage>
        <taxon>Bacteria</taxon>
        <taxon>Pseudomonadati</taxon>
        <taxon>Pseudomonadota</taxon>
        <taxon>Alphaproteobacteria</taxon>
        <taxon>Kordiimonadales</taxon>
        <taxon>Kordiimonadaceae</taxon>
        <taxon>Kordiimonas</taxon>
    </lineage>
</organism>
<dbReference type="InterPro" id="IPR029058">
    <property type="entry name" value="AB_hydrolase_fold"/>
</dbReference>
<name>A0ABV7DAY5_9PROT</name>
<sequence>MRNYMRILLFTLVVFSSLRLVSADDPSYDERPETHVVSTEGWNYERRIVDIEMRDGVTLHTVIIVPKGAMNSPILLTRTPYSAEAMTSYATSGDMRAILHGFGNVADLIVDGGYIRVIQDIRGTNGSDGSFVMNRPLVSNPYNSTDVDESTDAYDTIEWLIKNIPETNGNVGIMGMSYNGFEALMALVNPHPALKVAVPVDPMVDGWRGDDWFHNGAFRQMTISSIYSSSASRGGDSSFVWSTPERYEAFLREGSLKAMANRYGMEQSGFWRKLTDHEAYDDFWQSQAMDLVLAKEPLKVPVMLVSSLWDQEDLYGGYAVYRALEPKDTANDMVFLSLGPWSHGQSMADDASSLGNIKWGHNTSVWWQKNVLAPFLAYHLKGEAAHIAPVTVFQSGTNEWQQHITWPETSTVKKLYMKPDRTLEFTPASGAEKTVDYISDPAYPVPFIDRPITFEDYSQWTTWLTTDQRNAATRPDVITFTSEVLADAIAVAGVPVVNLTASTSGTDSDWVVKLIDVYPDEVPSDNNMAGYQFPIAMEIFRGRYRETISEARPLTADKPLTYTFELPKVNHVFKPGHRLMVQVQSSWFPLYDRNPQKFVPTIFFASEGDYKKATQKIVVSGERPSYINLPVIK</sequence>
<feature type="signal peptide" evidence="2">
    <location>
        <begin position="1"/>
        <end position="23"/>
    </location>
</feature>
<proteinExistence type="predicted"/>
<dbReference type="Gene3D" id="2.60.120.260">
    <property type="entry name" value="Galactose-binding domain-like"/>
    <property type="match status" value="1"/>
</dbReference>
<dbReference type="InterPro" id="IPR008979">
    <property type="entry name" value="Galactose-bd-like_sf"/>
</dbReference>
<evidence type="ECO:0000256" key="2">
    <source>
        <dbReference type="SAM" id="SignalP"/>
    </source>
</evidence>
<reference evidence="5" key="1">
    <citation type="journal article" date="2019" name="Int. J. Syst. Evol. Microbiol.">
        <title>The Global Catalogue of Microorganisms (GCM) 10K type strain sequencing project: providing services to taxonomists for standard genome sequencing and annotation.</title>
        <authorList>
            <consortium name="The Broad Institute Genomics Platform"/>
            <consortium name="The Broad Institute Genome Sequencing Center for Infectious Disease"/>
            <person name="Wu L."/>
            <person name="Ma J."/>
        </authorList>
    </citation>
    <scope>NUCLEOTIDE SEQUENCE [LARGE SCALE GENOMIC DNA]</scope>
    <source>
        <strain evidence="5">KCTC 62164</strain>
    </source>
</reference>
<keyword evidence="1 4" id="KW-0378">Hydrolase</keyword>
<evidence type="ECO:0000256" key="1">
    <source>
        <dbReference type="ARBA" id="ARBA00022801"/>
    </source>
</evidence>
<dbReference type="NCBIfam" id="TIGR00976">
    <property type="entry name" value="CocE_NonD"/>
    <property type="match status" value="1"/>
</dbReference>
<dbReference type="Gene3D" id="3.40.50.1820">
    <property type="entry name" value="alpha/beta hydrolase"/>
    <property type="match status" value="1"/>
</dbReference>
<accession>A0ABV7DAY5</accession>
<dbReference type="PANTHER" id="PTHR43056">
    <property type="entry name" value="PEPTIDASE S9 PROLYL OLIGOPEPTIDASE"/>
    <property type="match status" value="1"/>
</dbReference>
<dbReference type="InterPro" id="IPR050585">
    <property type="entry name" value="Xaa-Pro_dipeptidyl-ppase/CocE"/>
</dbReference>
<evidence type="ECO:0000313" key="4">
    <source>
        <dbReference type="EMBL" id="MFC3053760.1"/>
    </source>
</evidence>
<feature type="chain" id="PRO_5047066836" evidence="2">
    <location>
        <begin position="24"/>
        <end position="633"/>
    </location>
</feature>
<dbReference type="InterPro" id="IPR005674">
    <property type="entry name" value="CocE/Ser_esterase"/>
</dbReference>
<evidence type="ECO:0000313" key="5">
    <source>
        <dbReference type="Proteomes" id="UP001595444"/>
    </source>
</evidence>